<sequence length="313" mass="34650">MTDVKMKDAYPLIQRAGLDTAALTLVGFAIGCGIARYQSGATSLSKNFADTPEFAIWSAVVGFEVALRLNLFSALWAVRTEVRARVGTGCVWSAVVAMLIIAGMFRMAEHIYPTVHSGLYGNPYRRAILQVMMLVTIAPGLVSLWRIRSWVIRVGSHCALQQWEPLPVGALIADVLYMTRTLQKITVLISAVVVVSILDVAAFRVAFLAHSPKSTAFPLGLVILYGLLLTVVLSFIYLPTHVSFNDYKRHLRDALCPIPVANVPDEFWHANRDRMERLIQLPRGLWESVRTNYALLAPLIASVLSLFLPGLKF</sequence>
<evidence type="ECO:0000313" key="2">
    <source>
        <dbReference type="EMBL" id="MFD1372050.1"/>
    </source>
</evidence>
<reference evidence="3" key="1">
    <citation type="journal article" date="2019" name="Int. J. Syst. Evol. Microbiol.">
        <title>The Global Catalogue of Microorganisms (GCM) 10K type strain sequencing project: providing services to taxonomists for standard genome sequencing and annotation.</title>
        <authorList>
            <consortium name="The Broad Institute Genomics Platform"/>
            <consortium name="The Broad Institute Genome Sequencing Center for Infectious Disease"/>
            <person name="Wu L."/>
            <person name="Ma J."/>
        </authorList>
    </citation>
    <scope>NUCLEOTIDE SEQUENCE [LARGE SCALE GENOMIC DNA]</scope>
    <source>
        <strain evidence="3">CCM 7526</strain>
    </source>
</reference>
<feature type="transmembrane region" description="Helical" evidence="1">
    <location>
        <begin position="215"/>
        <end position="238"/>
    </location>
</feature>
<dbReference type="Proteomes" id="UP001597183">
    <property type="component" value="Unassembled WGS sequence"/>
</dbReference>
<feature type="transmembrane region" description="Helical" evidence="1">
    <location>
        <begin position="185"/>
        <end position="209"/>
    </location>
</feature>
<evidence type="ECO:0000313" key="3">
    <source>
        <dbReference type="Proteomes" id="UP001597183"/>
    </source>
</evidence>
<feature type="transmembrane region" description="Helical" evidence="1">
    <location>
        <begin position="54"/>
        <end position="78"/>
    </location>
</feature>
<name>A0ABW4AP76_9ACTN</name>
<dbReference type="PROSITE" id="PS51257">
    <property type="entry name" value="PROKAR_LIPOPROTEIN"/>
    <property type="match status" value="1"/>
</dbReference>
<evidence type="ECO:0000256" key="1">
    <source>
        <dbReference type="SAM" id="Phobius"/>
    </source>
</evidence>
<keyword evidence="1" id="KW-1133">Transmembrane helix</keyword>
<feature type="transmembrane region" description="Helical" evidence="1">
    <location>
        <begin position="128"/>
        <end position="147"/>
    </location>
</feature>
<keyword evidence="1" id="KW-0472">Membrane</keyword>
<feature type="transmembrane region" description="Helical" evidence="1">
    <location>
        <begin position="21"/>
        <end position="39"/>
    </location>
</feature>
<comment type="caution">
    <text evidence="2">The sequence shown here is derived from an EMBL/GenBank/DDBJ whole genome shotgun (WGS) entry which is preliminary data.</text>
</comment>
<accession>A0ABW4AP76</accession>
<proteinExistence type="predicted"/>
<dbReference type="EMBL" id="JBHTMK010000054">
    <property type="protein sequence ID" value="MFD1372050.1"/>
    <property type="molecule type" value="Genomic_DNA"/>
</dbReference>
<keyword evidence="1" id="KW-0812">Transmembrane</keyword>
<protein>
    <submittedName>
        <fullName evidence="2">Uncharacterized protein</fullName>
    </submittedName>
</protein>
<organism evidence="2 3">
    <name type="scientific">Actinoplanes sichuanensis</name>
    <dbReference type="NCBI Taxonomy" id="512349"/>
    <lineage>
        <taxon>Bacteria</taxon>
        <taxon>Bacillati</taxon>
        <taxon>Actinomycetota</taxon>
        <taxon>Actinomycetes</taxon>
        <taxon>Micromonosporales</taxon>
        <taxon>Micromonosporaceae</taxon>
        <taxon>Actinoplanes</taxon>
    </lineage>
</organism>
<gene>
    <name evidence="2" type="ORF">ACFQ5G_42575</name>
</gene>
<feature type="transmembrane region" description="Helical" evidence="1">
    <location>
        <begin position="293"/>
        <end position="311"/>
    </location>
</feature>
<feature type="transmembrane region" description="Helical" evidence="1">
    <location>
        <begin position="90"/>
        <end position="108"/>
    </location>
</feature>
<keyword evidence="3" id="KW-1185">Reference proteome</keyword>
<dbReference type="RefSeq" id="WP_317795843.1">
    <property type="nucleotide sequence ID" value="NZ_AP028461.1"/>
</dbReference>